<keyword evidence="1" id="KW-0472">Membrane</keyword>
<protein>
    <recommendedName>
        <fullName evidence="4">ShKT domain-containing protein</fullName>
    </recommendedName>
</protein>
<accession>A0A9D4HTX8</accession>
<organism evidence="2 3">
    <name type="scientific">Dreissena polymorpha</name>
    <name type="common">Zebra mussel</name>
    <name type="synonym">Mytilus polymorpha</name>
    <dbReference type="NCBI Taxonomy" id="45954"/>
    <lineage>
        <taxon>Eukaryota</taxon>
        <taxon>Metazoa</taxon>
        <taxon>Spiralia</taxon>
        <taxon>Lophotrochozoa</taxon>
        <taxon>Mollusca</taxon>
        <taxon>Bivalvia</taxon>
        <taxon>Autobranchia</taxon>
        <taxon>Heteroconchia</taxon>
        <taxon>Euheterodonta</taxon>
        <taxon>Imparidentia</taxon>
        <taxon>Neoheterodontei</taxon>
        <taxon>Myida</taxon>
        <taxon>Dreissenoidea</taxon>
        <taxon>Dreissenidae</taxon>
        <taxon>Dreissena</taxon>
    </lineage>
</organism>
<feature type="transmembrane region" description="Helical" evidence="1">
    <location>
        <begin position="20"/>
        <end position="40"/>
    </location>
</feature>
<dbReference type="AlphaFoldDB" id="A0A9D4HTX8"/>
<evidence type="ECO:0000313" key="2">
    <source>
        <dbReference type="EMBL" id="KAH3731184.1"/>
    </source>
</evidence>
<comment type="caution">
    <text evidence="2">The sequence shown here is derived from an EMBL/GenBank/DDBJ whole genome shotgun (WGS) entry which is preliminary data.</text>
</comment>
<keyword evidence="3" id="KW-1185">Reference proteome</keyword>
<keyword evidence="1" id="KW-0812">Transmembrane</keyword>
<evidence type="ECO:0008006" key="4">
    <source>
        <dbReference type="Google" id="ProtNLM"/>
    </source>
</evidence>
<dbReference type="Proteomes" id="UP000828390">
    <property type="component" value="Unassembled WGS sequence"/>
</dbReference>
<proteinExistence type="predicted"/>
<keyword evidence="1" id="KW-1133">Transmembrane helix</keyword>
<gene>
    <name evidence="2" type="ORF">DPMN_057190</name>
</gene>
<reference evidence="2" key="1">
    <citation type="journal article" date="2019" name="bioRxiv">
        <title>The Genome of the Zebra Mussel, Dreissena polymorpha: A Resource for Invasive Species Research.</title>
        <authorList>
            <person name="McCartney M.A."/>
            <person name="Auch B."/>
            <person name="Kono T."/>
            <person name="Mallez S."/>
            <person name="Zhang Y."/>
            <person name="Obille A."/>
            <person name="Becker A."/>
            <person name="Abrahante J.E."/>
            <person name="Garbe J."/>
            <person name="Badalamenti J.P."/>
            <person name="Herman A."/>
            <person name="Mangelson H."/>
            <person name="Liachko I."/>
            <person name="Sullivan S."/>
            <person name="Sone E.D."/>
            <person name="Koren S."/>
            <person name="Silverstein K.A.T."/>
            <person name="Beckman K.B."/>
            <person name="Gohl D.M."/>
        </authorList>
    </citation>
    <scope>NUCLEOTIDE SEQUENCE</scope>
    <source>
        <strain evidence="2">Duluth1</strain>
        <tissue evidence="2">Whole animal</tissue>
    </source>
</reference>
<evidence type="ECO:0000256" key="1">
    <source>
        <dbReference type="SAM" id="Phobius"/>
    </source>
</evidence>
<dbReference type="EMBL" id="JAIWYP010000012">
    <property type="protein sequence ID" value="KAH3731184.1"/>
    <property type="molecule type" value="Genomic_DNA"/>
</dbReference>
<sequence length="201" mass="23579">MIHVQMWRKHIPLFAESETLFRYVAYVILVCVSIQCVYSTNHTLNFNYRLLFENYVVSKMEFPANCTDGNNVMRAHGDVWTTTAGSCDRRICYENKRSNRRWQINQDCPPHIDYLDRINCAYRSDSTQTFPKCCPYLYCQNREPENTTVPDPSPDDCVDRSPTTACMYWKLKSNCTYSADDLVQRLYNFTVGYCKFTCGFC</sequence>
<evidence type="ECO:0000313" key="3">
    <source>
        <dbReference type="Proteomes" id="UP000828390"/>
    </source>
</evidence>
<name>A0A9D4HTX8_DREPO</name>
<reference evidence="2" key="2">
    <citation type="submission" date="2020-11" db="EMBL/GenBank/DDBJ databases">
        <authorList>
            <person name="McCartney M.A."/>
            <person name="Auch B."/>
            <person name="Kono T."/>
            <person name="Mallez S."/>
            <person name="Becker A."/>
            <person name="Gohl D.M."/>
            <person name="Silverstein K.A.T."/>
            <person name="Koren S."/>
            <person name="Bechman K.B."/>
            <person name="Herman A."/>
            <person name="Abrahante J.E."/>
            <person name="Garbe J."/>
        </authorList>
    </citation>
    <scope>NUCLEOTIDE SEQUENCE</scope>
    <source>
        <strain evidence="2">Duluth1</strain>
        <tissue evidence="2">Whole animal</tissue>
    </source>
</reference>